<protein>
    <submittedName>
        <fullName evidence="1">Uncharacterized protein</fullName>
    </submittedName>
</protein>
<dbReference type="AlphaFoldDB" id="A0A0A9C395"/>
<accession>A0A0A9C395</accession>
<evidence type="ECO:0000313" key="1">
    <source>
        <dbReference type="EMBL" id="JAD70026.1"/>
    </source>
</evidence>
<dbReference type="EMBL" id="GBRH01227869">
    <property type="protein sequence ID" value="JAD70026.1"/>
    <property type="molecule type" value="Transcribed_RNA"/>
</dbReference>
<name>A0A0A9C395_ARUDO</name>
<proteinExistence type="predicted"/>
<reference evidence="1" key="2">
    <citation type="journal article" date="2015" name="Data Brief">
        <title>Shoot transcriptome of the giant reed, Arundo donax.</title>
        <authorList>
            <person name="Barrero R.A."/>
            <person name="Guerrero F.D."/>
            <person name="Moolhuijzen P."/>
            <person name="Goolsby J.A."/>
            <person name="Tidwell J."/>
            <person name="Bellgard S.E."/>
            <person name="Bellgard M.I."/>
        </authorList>
    </citation>
    <scope>NUCLEOTIDE SEQUENCE</scope>
    <source>
        <tissue evidence="1">Shoot tissue taken approximately 20 cm above the soil surface</tissue>
    </source>
</reference>
<reference evidence="1" key="1">
    <citation type="submission" date="2014-09" db="EMBL/GenBank/DDBJ databases">
        <authorList>
            <person name="Magalhaes I.L.F."/>
            <person name="Oliveira U."/>
            <person name="Santos F.R."/>
            <person name="Vidigal T.H.D.A."/>
            <person name="Brescovit A.D."/>
            <person name="Santos A.J."/>
        </authorList>
    </citation>
    <scope>NUCLEOTIDE SEQUENCE</scope>
    <source>
        <tissue evidence="1">Shoot tissue taken approximately 20 cm above the soil surface</tissue>
    </source>
</reference>
<sequence length="30" mass="3566">MLLNLPLLWRLTADLPSFFRVCRFAPIFSK</sequence>
<organism evidence="1">
    <name type="scientific">Arundo donax</name>
    <name type="common">Giant reed</name>
    <name type="synonym">Donax arundinaceus</name>
    <dbReference type="NCBI Taxonomy" id="35708"/>
    <lineage>
        <taxon>Eukaryota</taxon>
        <taxon>Viridiplantae</taxon>
        <taxon>Streptophyta</taxon>
        <taxon>Embryophyta</taxon>
        <taxon>Tracheophyta</taxon>
        <taxon>Spermatophyta</taxon>
        <taxon>Magnoliopsida</taxon>
        <taxon>Liliopsida</taxon>
        <taxon>Poales</taxon>
        <taxon>Poaceae</taxon>
        <taxon>PACMAD clade</taxon>
        <taxon>Arundinoideae</taxon>
        <taxon>Arundineae</taxon>
        <taxon>Arundo</taxon>
    </lineage>
</organism>